<dbReference type="AlphaFoldDB" id="A0A7C8YM22"/>
<organism evidence="1">
    <name type="scientific">Opuntia streptacantha</name>
    <name type="common">Prickly pear cactus</name>
    <name type="synonym">Opuntia cardona</name>
    <dbReference type="NCBI Taxonomy" id="393608"/>
    <lineage>
        <taxon>Eukaryota</taxon>
        <taxon>Viridiplantae</taxon>
        <taxon>Streptophyta</taxon>
        <taxon>Embryophyta</taxon>
        <taxon>Tracheophyta</taxon>
        <taxon>Spermatophyta</taxon>
        <taxon>Magnoliopsida</taxon>
        <taxon>eudicotyledons</taxon>
        <taxon>Gunneridae</taxon>
        <taxon>Pentapetalae</taxon>
        <taxon>Caryophyllales</taxon>
        <taxon>Cactineae</taxon>
        <taxon>Cactaceae</taxon>
        <taxon>Opuntioideae</taxon>
        <taxon>Opuntia</taxon>
    </lineage>
</organism>
<dbReference type="EMBL" id="GISG01033796">
    <property type="protein sequence ID" value="MBA4621371.1"/>
    <property type="molecule type" value="Transcribed_RNA"/>
</dbReference>
<protein>
    <submittedName>
        <fullName evidence="1">Uncharacterized protein</fullName>
    </submittedName>
</protein>
<proteinExistence type="predicted"/>
<reference evidence="1" key="1">
    <citation type="journal article" date="2013" name="J. Plant Res.">
        <title>Effect of fungi and light on seed germination of three Opuntia species from semiarid lands of central Mexico.</title>
        <authorList>
            <person name="Delgado-Sanchez P."/>
            <person name="Jimenez-Bremont J.F."/>
            <person name="Guerrero-Gonzalez Mde L."/>
            <person name="Flores J."/>
        </authorList>
    </citation>
    <scope>NUCLEOTIDE SEQUENCE</scope>
    <source>
        <tissue evidence="1">Cladode</tissue>
    </source>
</reference>
<name>A0A7C8YM22_OPUST</name>
<accession>A0A7C8YM22</accession>
<reference evidence="1" key="2">
    <citation type="submission" date="2020-07" db="EMBL/GenBank/DDBJ databases">
        <authorList>
            <person name="Vera ALvarez R."/>
            <person name="Arias-Moreno D.M."/>
            <person name="Jimenez-Jacinto V."/>
            <person name="Jimenez-Bremont J.F."/>
            <person name="Swaminathan K."/>
            <person name="Moose S.P."/>
            <person name="Guerrero-Gonzalez M.L."/>
            <person name="Marino-Ramirez L."/>
            <person name="Landsman D."/>
            <person name="Rodriguez-Kessler M."/>
            <person name="Delgado-Sanchez P."/>
        </authorList>
    </citation>
    <scope>NUCLEOTIDE SEQUENCE</scope>
    <source>
        <tissue evidence="1">Cladode</tissue>
    </source>
</reference>
<sequence>MENSISSGNLLISKRLQRHLLQSVNEVGVQPAIIIPDTTCNILGGLKLFSQQSFLPFALNVRHLLNPFLALKGLDGAINLWDGHFQLFRYLCLHYPQISLALDQVKNRTFIGIQVLAITFPLVI</sequence>
<evidence type="ECO:0000313" key="1">
    <source>
        <dbReference type="EMBL" id="MBA4621371.1"/>
    </source>
</evidence>